<evidence type="ECO:0000313" key="13">
    <source>
        <dbReference type="Proteomes" id="UP000078582"/>
    </source>
</evidence>
<keyword evidence="6" id="KW-1133">Transmembrane helix</keyword>
<evidence type="ECO:0000256" key="3">
    <source>
        <dbReference type="ARBA" id="ARBA00022448"/>
    </source>
</evidence>
<evidence type="ECO:0000259" key="11">
    <source>
        <dbReference type="Pfam" id="PF00999"/>
    </source>
</evidence>
<evidence type="ECO:0000256" key="8">
    <source>
        <dbReference type="ARBA" id="ARBA00023065"/>
    </source>
</evidence>
<accession>A0A192GZU0</accession>
<evidence type="ECO:0000256" key="1">
    <source>
        <dbReference type="ARBA" id="ARBA00004141"/>
    </source>
</evidence>
<dbReference type="GO" id="GO:0016020">
    <property type="term" value="C:membrane"/>
    <property type="evidence" value="ECO:0007669"/>
    <property type="project" value="UniProtKB-SubCell"/>
</dbReference>
<gene>
    <name evidence="12" type="ORF">AYR53_01865</name>
</gene>
<evidence type="ECO:0000313" key="12">
    <source>
        <dbReference type="EMBL" id="ANK61615.1"/>
    </source>
</evidence>
<keyword evidence="10" id="KW-0739">Sodium transport</keyword>
<dbReference type="PANTHER" id="PTHR43562:SF3">
    <property type="entry name" value="SODIUM ION_PROTON EXCHANGER (EUROFUNG)"/>
    <property type="match status" value="1"/>
</dbReference>
<dbReference type="Gene3D" id="1.20.1530.20">
    <property type="match status" value="1"/>
</dbReference>
<keyword evidence="4" id="KW-0050">Antiport</keyword>
<dbReference type="AlphaFoldDB" id="A0A192GZU0"/>
<comment type="subcellular location">
    <subcellularLocation>
        <location evidence="1">Membrane</location>
        <topology evidence="1">Multi-pass membrane protein</topology>
    </subcellularLocation>
</comment>
<keyword evidence="5" id="KW-0812">Transmembrane</keyword>
<dbReference type="KEGG" id="lbt:AYR52_11455"/>
<name>A0A192GZU0_9LACO</name>
<dbReference type="EMBL" id="CP014873">
    <property type="protein sequence ID" value="ANK61615.1"/>
    <property type="molecule type" value="Genomic_DNA"/>
</dbReference>
<evidence type="ECO:0000256" key="7">
    <source>
        <dbReference type="ARBA" id="ARBA00023053"/>
    </source>
</evidence>
<dbReference type="NCBIfam" id="TIGR00932">
    <property type="entry name" value="2a37"/>
    <property type="match status" value="1"/>
</dbReference>
<evidence type="ECO:0000256" key="2">
    <source>
        <dbReference type="ARBA" id="ARBA00005551"/>
    </source>
</evidence>
<sequence length="387" mass="41039">MAFLGTLCLILVTTALAGHFSARIGIPAVIGQLLVGIIVGPAVLNWVQPNAFVHDFSEIGVIILMFIAGLESNLELLKRYLRPSVIVATAGVILPVGLIYLTSLWFKLSQVESLFLGIIFAATSVSISVEVLKEMKALDSKEGTTILGAAVVDDVLAVVILSVMVSLVGSQLSTSNAAPTPIGISLLEQVLYFVGIYIVVRWLAPYLLRIGEQLLVPVSVTITSMVLCLSMAYLADLVGLSAVVGSFFAGIAVGQTSYRKVVDQSIEPIGYAIFIPVFFVSIGLNMTFSSLGKDIWFLLALTVVGVFTKLVGAGFGAYISGFSLNSSYMIGAGMISRGEMALIIAQIGFQAKLLSADRYSAVIGAIIATTLIAPFLLRHAISKIRKA</sequence>
<dbReference type="RefSeq" id="WP_068226120.1">
    <property type="nucleotide sequence ID" value="NZ_CP014623.1"/>
</dbReference>
<dbReference type="GO" id="GO:0008324">
    <property type="term" value="F:monoatomic cation transmembrane transporter activity"/>
    <property type="evidence" value="ECO:0007669"/>
    <property type="project" value="InterPro"/>
</dbReference>
<protein>
    <submittedName>
        <fullName evidence="12">Sodium:proton antiporter</fullName>
    </submittedName>
</protein>
<dbReference type="InterPro" id="IPR038770">
    <property type="entry name" value="Na+/solute_symporter_sf"/>
</dbReference>
<keyword evidence="7" id="KW-0915">Sodium</keyword>
<feature type="domain" description="Cation/H+ exchanger transmembrane" evidence="11">
    <location>
        <begin position="12"/>
        <end position="378"/>
    </location>
</feature>
<organism evidence="12 13">
    <name type="scientific">Loigolactobacillus backii</name>
    <dbReference type="NCBI Taxonomy" id="375175"/>
    <lineage>
        <taxon>Bacteria</taxon>
        <taxon>Bacillati</taxon>
        <taxon>Bacillota</taxon>
        <taxon>Bacilli</taxon>
        <taxon>Lactobacillales</taxon>
        <taxon>Lactobacillaceae</taxon>
        <taxon>Loigolactobacillus</taxon>
    </lineage>
</organism>
<evidence type="ECO:0000256" key="6">
    <source>
        <dbReference type="ARBA" id="ARBA00022989"/>
    </source>
</evidence>
<dbReference type="Proteomes" id="UP000078582">
    <property type="component" value="Chromosome"/>
</dbReference>
<dbReference type="GO" id="GO:0006814">
    <property type="term" value="P:sodium ion transport"/>
    <property type="evidence" value="ECO:0007669"/>
    <property type="project" value="UniProtKB-KW"/>
</dbReference>
<dbReference type="OrthoDB" id="9793589at2"/>
<proteinExistence type="inferred from homology"/>
<evidence type="ECO:0000256" key="9">
    <source>
        <dbReference type="ARBA" id="ARBA00023136"/>
    </source>
</evidence>
<evidence type="ECO:0000256" key="10">
    <source>
        <dbReference type="ARBA" id="ARBA00023201"/>
    </source>
</evidence>
<comment type="similarity">
    <text evidence="2">Belongs to the monovalent cation:proton antiporter 2 (CPA2) transporter (TC 2.A.37) family.</text>
</comment>
<dbReference type="InterPro" id="IPR004771">
    <property type="entry name" value="K/H_exchanger"/>
</dbReference>
<keyword evidence="9" id="KW-0472">Membrane</keyword>
<keyword evidence="8" id="KW-0406">Ion transport</keyword>
<dbReference type="GeneID" id="42980982"/>
<dbReference type="InterPro" id="IPR006153">
    <property type="entry name" value="Cation/H_exchanger_TM"/>
</dbReference>
<dbReference type="Pfam" id="PF00999">
    <property type="entry name" value="Na_H_Exchanger"/>
    <property type="match status" value="1"/>
</dbReference>
<keyword evidence="3" id="KW-0813">Transport</keyword>
<keyword evidence="13" id="KW-1185">Reference proteome</keyword>
<dbReference type="GO" id="GO:1902600">
    <property type="term" value="P:proton transmembrane transport"/>
    <property type="evidence" value="ECO:0007669"/>
    <property type="project" value="InterPro"/>
</dbReference>
<evidence type="ECO:0000256" key="5">
    <source>
        <dbReference type="ARBA" id="ARBA00022692"/>
    </source>
</evidence>
<dbReference type="GO" id="GO:0015297">
    <property type="term" value="F:antiporter activity"/>
    <property type="evidence" value="ECO:0007669"/>
    <property type="project" value="UniProtKB-KW"/>
</dbReference>
<evidence type="ECO:0000256" key="4">
    <source>
        <dbReference type="ARBA" id="ARBA00022449"/>
    </source>
</evidence>
<dbReference type="PANTHER" id="PTHR43562">
    <property type="entry name" value="NAPA-TYPE SODIUM/HYDROGEN ANTIPORTER"/>
    <property type="match status" value="1"/>
</dbReference>
<reference evidence="12 13" key="1">
    <citation type="submission" date="2016-03" db="EMBL/GenBank/DDBJ databases">
        <title>Pediococcus and Lactobacillus from brewery environment - whole genome sequencing and assembly.</title>
        <authorList>
            <person name="Behr J."/>
            <person name="Geissler A.J."/>
            <person name="Vogel R.F."/>
        </authorList>
    </citation>
    <scope>NUCLEOTIDE SEQUENCE [LARGE SCALE GENOMIC DNA]</scope>
    <source>
        <strain evidence="12 13">TMW 1.1989</strain>
    </source>
</reference>